<dbReference type="SUPFAM" id="SSF52172">
    <property type="entry name" value="CheY-like"/>
    <property type="match status" value="1"/>
</dbReference>
<dbReference type="PANTHER" id="PTHR42872">
    <property type="entry name" value="PROTEIN-GLUTAMATE METHYLESTERASE/PROTEIN-GLUTAMINE GLUTAMINASE"/>
    <property type="match status" value="1"/>
</dbReference>
<organism evidence="10 11">
    <name type="scientific">Pontibacter indicus</name>
    <dbReference type="NCBI Taxonomy" id="1317125"/>
    <lineage>
        <taxon>Bacteria</taxon>
        <taxon>Pseudomonadati</taxon>
        <taxon>Bacteroidota</taxon>
        <taxon>Cytophagia</taxon>
        <taxon>Cytophagales</taxon>
        <taxon>Hymenobacteraceae</taxon>
        <taxon>Pontibacter</taxon>
    </lineage>
</organism>
<dbReference type="Pfam" id="PF01339">
    <property type="entry name" value="CheB_methylest"/>
    <property type="match status" value="1"/>
</dbReference>
<proteinExistence type="predicted"/>
<dbReference type="PIRSF" id="PIRSF000876">
    <property type="entry name" value="RR_chemtxs_CheB"/>
    <property type="match status" value="1"/>
</dbReference>
<feature type="active site" evidence="6">
    <location>
        <position position="303"/>
    </location>
</feature>
<evidence type="ECO:0000259" key="9">
    <source>
        <dbReference type="PROSITE" id="PS50122"/>
    </source>
</evidence>
<keyword evidence="1" id="KW-0963">Cytoplasm</keyword>
<comment type="caution">
    <text evidence="7">Lacks conserved residue(s) required for the propagation of feature annotation.</text>
</comment>
<accession>A0A1R3WM02</accession>
<dbReference type="EC" id="3.1.1.61" evidence="4"/>
<dbReference type="InterPro" id="IPR000673">
    <property type="entry name" value="Sig_transdc_resp-reg_Me-estase"/>
</dbReference>
<keyword evidence="2 6" id="KW-0145">Chemotaxis</keyword>
<comment type="catalytic activity">
    <reaction evidence="5">
        <text>[protein]-L-glutamate 5-O-methyl ester + H2O = L-glutamyl-[protein] + methanol + H(+)</text>
        <dbReference type="Rhea" id="RHEA:23236"/>
        <dbReference type="Rhea" id="RHEA-COMP:10208"/>
        <dbReference type="Rhea" id="RHEA-COMP:10311"/>
        <dbReference type="ChEBI" id="CHEBI:15377"/>
        <dbReference type="ChEBI" id="CHEBI:15378"/>
        <dbReference type="ChEBI" id="CHEBI:17790"/>
        <dbReference type="ChEBI" id="CHEBI:29973"/>
        <dbReference type="ChEBI" id="CHEBI:82795"/>
        <dbReference type="EC" id="3.1.1.61"/>
    </reaction>
</comment>
<evidence type="ECO:0000313" key="10">
    <source>
        <dbReference type="EMBL" id="SIT78937.1"/>
    </source>
</evidence>
<dbReference type="OrthoDB" id="1524092at2"/>
<evidence type="ECO:0000256" key="2">
    <source>
        <dbReference type="ARBA" id="ARBA00022500"/>
    </source>
</evidence>
<evidence type="ECO:0000256" key="7">
    <source>
        <dbReference type="PROSITE-ProRule" id="PRU00169"/>
    </source>
</evidence>
<name>A0A1R3WM02_9BACT</name>
<dbReference type="AlphaFoldDB" id="A0A1R3WM02"/>
<keyword evidence="11" id="KW-1185">Reference proteome</keyword>
<dbReference type="Pfam" id="PF00072">
    <property type="entry name" value="Response_reg"/>
    <property type="match status" value="1"/>
</dbReference>
<reference evidence="11" key="1">
    <citation type="submission" date="2017-01" db="EMBL/GenBank/DDBJ databases">
        <authorList>
            <person name="Varghese N."/>
            <person name="Submissions S."/>
        </authorList>
    </citation>
    <scope>NUCLEOTIDE SEQUENCE [LARGE SCALE GENOMIC DNA]</scope>
    <source>
        <strain evidence="11">LP100</strain>
    </source>
</reference>
<gene>
    <name evidence="10" type="ORF">SAMN05444128_0683</name>
</gene>
<dbReference type="RefSeq" id="WP_076666074.1">
    <property type="nucleotide sequence ID" value="NZ_FTPP01000001.1"/>
</dbReference>
<dbReference type="PROSITE" id="PS50110">
    <property type="entry name" value="RESPONSE_REGULATORY"/>
    <property type="match status" value="1"/>
</dbReference>
<feature type="active site" evidence="6">
    <location>
        <position position="178"/>
    </location>
</feature>
<evidence type="ECO:0000313" key="11">
    <source>
        <dbReference type="Proteomes" id="UP000187181"/>
    </source>
</evidence>
<dbReference type="SUPFAM" id="SSF52738">
    <property type="entry name" value="Methylesterase CheB, C-terminal domain"/>
    <property type="match status" value="1"/>
</dbReference>
<evidence type="ECO:0000256" key="1">
    <source>
        <dbReference type="ARBA" id="ARBA00022490"/>
    </source>
</evidence>
<feature type="active site" evidence="6">
    <location>
        <position position="205"/>
    </location>
</feature>
<protein>
    <recommendedName>
        <fullName evidence="4">protein-glutamate methylesterase</fullName>
        <ecNumber evidence="4">3.1.1.61</ecNumber>
    </recommendedName>
</protein>
<dbReference type="Gene3D" id="3.40.50.2300">
    <property type="match status" value="1"/>
</dbReference>
<dbReference type="GO" id="GO:0008984">
    <property type="term" value="F:protein-glutamate methylesterase activity"/>
    <property type="evidence" value="ECO:0007669"/>
    <property type="project" value="UniProtKB-EC"/>
</dbReference>
<dbReference type="EMBL" id="FTPP01000001">
    <property type="protein sequence ID" value="SIT78937.1"/>
    <property type="molecule type" value="Genomic_DNA"/>
</dbReference>
<dbReference type="CDD" id="cd16432">
    <property type="entry name" value="CheB_Rec"/>
    <property type="match status" value="1"/>
</dbReference>
<dbReference type="PROSITE" id="PS50122">
    <property type="entry name" value="CHEB"/>
    <property type="match status" value="1"/>
</dbReference>
<dbReference type="STRING" id="1317125.SAMN05444128_0683"/>
<dbReference type="Gene3D" id="3.40.50.180">
    <property type="entry name" value="Methylesterase CheB, C-terminal domain"/>
    <property type="match status" value="1"/>
</dbReference>
<dbReference type="InterPro" id="IPR008248">
    <property type="entry name" value="CheB-like"/>
</dbReference>
<evidence type="ECO:0000259" key="8">
    <source>
        <dbReference type="PROSITE" id="PS50110"/>
    </source>
</evidence>
<evidence type="ECO:0000256" key="5">
    <source>
        <dbReference type="ARBA" id="ARBA00048267"/>
    </source>
</evidence>
<evidence type="ECO:0000256" key="3">
    <source>
        <dbReference type="ARBA" id="ARBA00022801"/>
    </source>
</evidence>
<feature type="domain" description="CheB-type methylesterase" evidence="9">
    <location>
        <begin position="166"/>
        <end position="362"/>
    </location>
</feature>
<sequence>MKGQNSKLKVLIADGSSHARLVLESILSCSPDLEVVGLASGQTQVLETLRHRKADVILASADLRKNEHLLVFKQIFIECPTPIVMLVEREQLSLELLKEAIDLGVYGVILKPGSGTRPAYRTKAEEICRKVMAVRETEYWDPVKRLSLLGEEIQILPQAEHKKTRNATADTIIVMGASTGGTQAAEQIIRQLDPKLKASVLVAIHLPPKFTHSYARRLKGMTDLTVIEGRTGLIPKPGHVIIAPGGRNMVVHKVMGNAANLKIGFSDDDTGHDLPSVDQLMMTVAESGVKRVIGVILTGMGKDGTAGVRAISQRKRGHVIAQDEASSAIFGMAKSAIESGNTDIVLPLAEIAPYLNWYVAAEQQQVSTTDVNS</sequence>
<dbReference type="InterPro" id="IPR001789">
    <property type="entry name" value="Sig_transdc_resp-reg_receiver"/>
</dbReference>
<dbReference type="InterPro" id="IPR011006">
    <property type="entry name" value="CheY-like_superfamily"/>
</dbReference>
<feature type="domain" description="Response regulatory" evidence="8">
    <location>
        <begin position="9"/>
        <end position="126"/>
    </location>
</feature>
<dbReference type="Proteomes" id="UP000187181">
    <property type="component" value="Unassembled WGS sequence"/>
</dbReference>
<dbReference type="GO" id="GO:0000156">
    <property type="term" value="F:phosphorelay response regulator activity"/>
    <property type="evidence" value="ECO:0007669"/>
    <property type="project" value="InterPro"/>
</dbReference>
<dbReference type="InterPro" id="IPR035909">
    <property type="entry name" value="CheB_C"/>
</dbReference>
<keyword evidence="3 6" id="KW-0378">Hydrolase</keyword>
<dbReference type="PANTHER" id="PTHR42872:SF6">
    <property type="entry name" value="PROTEIN-GLUTAMATE METHYLESTERASE_PROTEIN-GLUTAMINE GLUTAMINASE"/>
    <property type="match status" value="1"/>
</dbReference>
<evidence type="ECO:0000256" key="6">
    <source>
        <dbReference type="PROSITE-ProRule" id="PRU00050"/>
    </source>
</evidence>
<dbReference type="GO" id="GO:0006935">
    <property type="term" value="P:chemotaxis"/>
    <property type="evidence" value="ECO:0007669"/>
    <property type="project" value="UniProtKB-UniRule"/>
</dbReference>
<evidence type="ECO:0000256" key="4">
    <source>
        <dbReference type="ARBA" id="ARBA00039140"/>
    </source>
</evidence>
<dbReference type="GO" id="GO:0005737">
    <property type="term" value="C:cytoplasm"/>
    <property type="evidence" value="ECO:0007669"/>
    <property type="project" value="InterPro"/>
</dbReference>